<dbReference type="SMART" id="SM00530">
    <property type="entry name" value="HTH_XRE"/>
    <property type="match status" value="1"/>
</dbReference>
<reference evidence="3" key="1">
    <citation type="submission" date="2016-06" db="EMBL/GenBank/DDBJ databases">
        <title>Complete genome sequence of Actinoalloteichus fjordicus DSM 46855 (=ADI127-17), type strain of the new species Actinoalloteichus fjordicus.</title>
        <authorList>
            <person name="Ruckert C."/>
            <person name="Nouioui I."/>
            <person name="Willmese J."/>
            <person name="van Wezel G."/>
            <person name="Klenk H.-P."/>
            <person name="Kalinowski J."/>
            <person name="Zotchev S.B."/>
        </authorList>
    </citation>
    <scope>NUCLEOTIDE SEQUENCE [LARGE SCALE GENOMIC DNA]</scope>
    <source>
        <strain evidence="3">ADI127-7</strain>
    </source>
</reference>
<name>A0AAC9LF99_9PSEU</name>
<dbReference type="KEGG" id="acad:UA74_18835"/>
<sequence length="394" mass="42512">MSAESHIGSRIRGLRGRILTQRELAEAAGVSVDLIRKLEQGARRTASIGSLHAIARALDVDIADLLGRRVGPLSTEPGAGVVAVRRALTTVDDLLDEVEQDAPTSIGQARRTVAYGWAAYWHGRYAQLVGLLPQMIVQLRASAAVEQASRQSAHELLSRCLWLAGCTLVHLGHPDPAWLAIRQAITAAEQGGDDLLCGVLRGSAAWQLLVQGRYVEAHRLATHAATSIQPGADADPERLSNYGSLIITAATAAARDGRTAEARHLMAQAAEVAVHTGDRADYETYFGPSQVAMQTVDIAVVTEDYTGALSAATRMPRDSTLPLASRARHLADQAFAYARLGRRERAVQALLVAERMAPDWMEYQTLPRRVVSELLGAERSTPLRELAHRLGVSD</sequence>
<dbReference type="GO" id="GO:0003677">
    <property type="term" value="F:DNA binding"/>
    <property type="evidence" value="ECO:0007669"/>
    <property type="project" value="InterPro"/>
</dbReference>
<dbReference type="CDD" id="cd00093">
    <property type="entry name" value="HTH_XRE"/>
    <property type="match status" value="1"/>
</dbReference>
<keyword evidence="3" id="KW-1185">Reference proteome</keyword>
<evidence type="ECO:0000259" key="1">
    <source>
        <dbReference type="PROSITE" id="PS50943"/>
    </source>
</evidence>
<accession>A0AAC9LF99</accession>
<dbReference type="SUPFAM" id="SSF48452">
    <property type="entry name" value="TPR-like"/>
    <property type="match status" value="1"/>
</dbReference>
<evidence type="ECO:0000313" key="3">
    <source>
        <dbReference type="Proteomes" id="UP000185511"/>
    </source>
</evidence>
<dbReference type="EMBL" id="CP016076">
    <property type="protein sequence ID" value="APU15795.1"/>
    <property type="molecule type" value="Genomic_DNA"/>
</dbReference>
<dbReference type="InterPro" id="IPR010982">
    <property type="entry name" value="Lambda_DNA-bd_dom_sf"/>
</dbReference>
<dbReference type="Pfam" id="PF01381">
    <property type="entry name" value="HTH_3"/>
    <property type="match status" value="1"/>
</dbReference>
<evidence type="ECO:0000313" key="2">
    <source>
        <dbReference type="EMBL" id="APU15795.1"/>
    </source>
</evidence>
<gene>
    <name evidence="2" type="ORF">UA74_18835</name>
</gene>
<dbReference type="RefSeq" id="WP_232237327.1">
    <property type="nucleotide sequence ID" value="NZ_CP016076.1"/>
</dbReference>
<organism evidence="2 3">
    <name type="scientific">Actinoalloteichus fjordicus</name>
    <dbReference type="NCBI Taxonomy" id="1612552"/>
    <lineage>
        <taxon>Bacteria</taxon>
        <taxon>Bacillati</taxon>
        <taxon>Actinomycetota</taxon>
        <taxon>Actinomycetes</taxon>
        <taxon>Pseudonocardiales</taxon>
        <taxon>Pseudonocardiaceae</taxon>
        <taxon>Actinoalloteichus</taxon>
    </lineage>
</organism>
<dbReference type="Gene3D" id="1.25.40.10">
    <property type="entry name" value="Tetratricopeptide repeat domain"/>
    <property type="match status" value="1"/>
</dbReference>
<dbReference type="InterPro" id="IPR001387">
    <property type="entry name" value="Cro/C1-type_HTH"/>
</dbReference>
<dbReference type="Gene3D" id="1.10.260.40">
    <property type="entry name" value="lambda repressor-like DNA-binding domains"/>
    <property type="match status" value="1"/>
</dbReference>
<dbReference type="PROSITE" id="PS50943">
    <property type="entry name" value="HTH_CROC1"/>
    <property type="match status" value="1"/>
</dbReference>
<feature type="domain" description="HTH cro/C1-type" evidence="1">
    <location>
        <begin position="19"/>
        <end position="65"/>
    </location>
</feature>
<dbReference type="InterPro" id="IPR011990">
    <property type="entry name" value="TPR-like_helical_dom_sf"/>
</dbReference>
<protein>
    <submittedName>
        <fullName evidence="2">Transcriptional regulator</fullName>
    </submittedName>
</protein>
<dbReference type="SUPFAM" id="SSF47413">
    <property type="entry name" value="lambda repressor-like DNA-binding domains"/>
    <property type="match status" value="1"/>
</dbReference>
<proteinExistence type="predicted"/>
<dbReference type="AlphaFoldDB" id="A0AAC9LF99"/>
<dbReference type="Proteomes" id="UP000185511">
    <property type="component" value="Chromosome"/>
</dbReference>